<accession>A0A7W7C5D5</accession>
<dbReference type="SUPFAM" id="SSF46689">
    <property type="entry name" value="Homeodomain-like"/>
    <property type="match status" value="1"/>
</dbReference>
<proteinExistence type="predicted"/>
<protein>
    <submittedName>
        <fullName evidence="6">AcrR family transcriptional regulator</fullName>
    </submittedName>
</protein>
<dbReference type="InterPro" id="IPR011075">
    <property type="entry name" value="TetR_C"/>
</dbReference>
<evidence type="ECO:0000256" key="4">
    <source>
        <dbReference type="PROSITE-ProRule" id="PRU00335"/>
    </source>
</evidence>
<dbReference type="RefSeq" id="WP_185000893.1">
    <property type="nucleotide sequence ID" value="NZ_BAAAUI010000024.1"/>
</dbReference>
<dbReference type="GO" id="GO:0000976">
    <property type="term" value="F:transcription cis-regulatory region binding"/>
    <property type="evidence" value="ECO:0007669"/>
    <property type="project" value="TreeGrafter"/>
</dbReference>
<dbReference type="InterPro" id="IPR036271">
    <property type="entry name" value="Tet_transcr_reg_TetR-rel_C_sf"/>
</dbReference>
<dbReference type="EMBL" id="JACHMH010000001">
    <property type="protein sequence ID" value="MBB4674819.1"/>
    <property type="molecule type" value="Genomic_DNA"/>
</dbReference>
<evidence type="ECO:0000256" key="3">
    <source>
        <dbReference type="ARBA" id="ARBA00023163"/>
    </source>
</evidence>
<evidence type="ECO:0000256" key="1">
    <source>
        <dbReference type="ARBA" id="ARBA00023015"/>
    </source>
</evidence>
<dbReference type="Pfam" id="PF16859">
    <property type="entry name" value="TetR_C_11"/>
    <property type="match status" value="1"/>
</dbReference>
<evidence type="ECO:0000259" key="5">
    <source>
        <dbReference type="PROSITE" id="PS50977"/>
    </source>
</evidence>
<dbReference type="InterPro" id="IPR009057">
    <property type="entry name" value="Homeodomain-like_sf"/>
</dbReference>
<gene>
    <name evidence="6" type="ORF">HNR67_000937</name>
</gene>
<dbReference type="InterPro" id="IPR001647">
    <property type="entry name" value="HTH_TetR"/>
</dbReference>
<dbReference type="InterPro" id="IPR050109">
    <property type="entry name" value="HTH-type_TetR-like_transc_reg"/>
</dbReference>
<feature type="DNA-binding region" description="H-T-H motif" evidence="4">
    <location>
        <begin position="31"/>
        <end position="50"/>
    </location>
</feature>
<dbReference type="Gene3D" id="1.10.10.60">
    <property type="entry name" value="Homeodomain-like"/>
    <property type="match status" value="1"/>
</dbReference>
<sequence length="201" mass="22538">MRGRPRDPGNDTAILRAALDMFIQGGVEGTSIEQVAKRAGVARLTVYRRWASKELLLAQAIEFGRDRFMNPAEVLAMFADGEVTRAKLVEILVRAVGDPDFRQLVGRLASTATSHPELMRAYSETYVRPRKEVALQVFRLLQEHGELPLGIDLEMLMESLAGVVTYVMLMNPVRREPEEVRAYLNRFLDLVISPARTSNPG</sequence>
<dbReference type="AlphaFoldDB" id="A0A7W7C5D5"/>
<dbReference type="GO" id="GO:0003700">
    <property type="term" value="F:DNA-binding transcription factor activity"/>
    <property type="evidence" value="ECO:0007669"/>
    <property type="project" value="TreeGrafter"/>
</dbReference>
<keyword evidence="2 4" id="KW-0238">DNA-binding</keyword>
<evidence type="ECO:0000313" key="6">
    <source>
        <dbReference type="EMBL" id="MBB4674819.1"/>
    </source>
</evidence>
<dbReference type="Gene3D" id="1.10.357.10">
    <property type="entry name" value="Tetracycline Repressor, domain 2"/>
    <property type="match status" value="1"/>
</dbReference>
<organism evidence="6 7">
    <name type="scientific">Crossiella cryophila</name>
    <dbReference type="NCBI Taxonomy" id="43355"/>
    <lineage>
        <taxon>Bacteria</taxon>
        <taxon>Bacillati</taxon>
        <taxon>Actinomycetota</taxon>
        <taxon>Actinomycetes</taxon>
        <taxon>Pseudonocardiales</taxon>
        <taxon>Pseudonocardiaceae</taxon>
        <taxon>Crossiella</taxon>
    </lineage>
</organism>
<dbReference type="PANTHER" id="PTHR30055">
    <property type="entry name" value="HTH-TYPE TRANSCRIPTIONAL REGULATOR RUTR"/>
    <property type="match status" value="1"/>
</dbReference>
<dbReference type="Pfam" id="PF00440">
    <property type="entry name" value="TetR_N"/>
    <property type="match status" value="1"/>
</dbReference>
<evidence type="ECO:0000313" key="7">
    <source>
        <dbReference type="Proteomes" id="UP000533598"/>
    </source>
</evidence>
<dbReference type="SUPFAM" id="SSF48498">
    <property type="entry name" value="Tetracyclin repressor-like, C-terminal domain"/>
    <property type="match status" value="1"/>
</dbReference>
<evidence type="ECO:0000256" key="2">
    <source>
        <dbReference type="ARBA" id="ARBA00023125"/>
    </source>
</evidence>
<dbReference type="Proteomes" id="UP000533598">
    <property type="component" value="Unassembled WGS sequence"/>
</dbReference>
<dbReference type="PROSITE" id="PS50977">
    <property type="entry name" value="HTH_TETR_2"/>
    <property type="match status" value="1"/>
</dbReference>
<keyword evidence="3" id="KW-0804">Transcription</keyword>
<reference evidence="6 7" key="1">
    <citation type="submission" date="2020-08" db="EMBL/GenBank/DDBJ databases">
        <title>Sequencing the genomes of 1000 actinobacteria strains.</title>
        <authorList>
            <person name="Klenk H.-P."/>
        </authorList>
    </citation>
    <scope>NUCLEOTIDE SEQUENCE [LARGE SCALE GENOMIC DNA]</scope>
    <source>
        <strain evidence="6 7">DSM 44230</strain>
    </source>
</reference>
<dbReference type="PANTHER" id="PTHR30055:SF148">
    <property type="entry name" value="TETR-FAMILY TRANSCRIPTIONAL REGULATOR"/>
    <property type="match status" value="1"/>
</dbReference>
<feature type="domain" description="HTH tetR-type" evidence="5">
    <location>
        <begin position="8"/>
        <end position="68"/>
    </location>
</feature>
<keyword evidence="1" id="KW-0805">Transcription regulation</keyword>
<name>A0A7W7C5D5_9PSEU</name>
<comment type="caution">
    <text evidence="6">The sequence shown here is derived from an EMBL/GenBank/DDBJ whole genome shotgun (WGS) entry which is preliminary data.</text>
</comment>
<keyword evidence="7" id="KW-1185">Reference proteome</keyword>
<dbReference type="PRINTS" id="PR00455">
    <property type="entry name" value="HTHTETR"/>
</dbReference>